<accession>A0ABT2N1A7</accession>
<keyword evidence="1" id="KW-0238">DNA-binding</keyword>
<dbReference type="Proteomes" id="UP001525890">
    <property type="component" value="Unassembled WGS sequence"/>
</dbReference>
<dbReference type="PANTHER" id="PTHR46797">
    <property type="entry name" value="HTH-TYPE TRANSCRIPTIONAL REGULATOR"/>
    <property type="match status" value="1"/>
</dbReference>
<dbReference type="InterPro" id="IPR001387">
    <property type="entry name" value="Cro/C1-type_HTH"/>
</dbReference>
<dbReference type="CDD" id="cd00093">
    <property type="entry name" value="HTH_XRE"/>
    <property type="match status" value="1"/>
</dbReference>
<protein>
    <submittedName>
        <fullName evidence="3">Helix-turn-helix domain-containing protein</fullName>
    </submittedName>
</protein>
<gene>
    <name evidence="3" type="ORF">NG799_24690</name>
</gene>
<feature type="domain" description="HTH cro/C1-type" evidence="2">
    <location>
        <begin position="16"/>
        <end position="70"/>
    </location>
</feature>
<dbReference type="PANTHER" id="PTHR46797:SF1">
    <property type="entry name" value="METHYLPHOSPHONATE SYNTHASE"/>
    <property type="match status" value="1"/>
</dbReference>
<evidence type="ECO:0000256" key="1">
    <source>
        <dbReference type="ARBA" id="ARBA00023125"/>
    </source>
</evidence>
<dbReference type="SUPFAM" id="SSF47413">
    <property type="entry name" value="lambda repressor-like DNA-binding domains"/>
    <property type="match status" value="1"/>
</dbReference>
<evidence type="ECO:0000313" key="3">
    <source>
        <dbReference type="EMBL" id="MCT7969516.1"/>
    </source>
</evidence>
<dbReference type="EMBL" id="JAMXFF010000052">
    <property type="protein sequence ID" value="MCT7969516.1"/>
    <property type="molecule type" value="Genomic_DNA"/>
</dbReference>
<dbReference type="Gene3D" id="1.10.260.40">
    <property type="entry name" value="lambda repressor-like DNA-binding domains"/>
    <property type="match status" value="1"/>
</dbReference>
<sequence>MNQSRRAILLALGNLVKKRRTELGISQEELGFRANLDRTYISRIERGMRNPSLTALVSLARGLSLTVSTLLNGLEVEVDEIE</sequence>
<dbReference type="PROSITE" id="PS50943">
    <property type="entry name" value="HTH_CROC1"/>
    <property type="match status" value="1"/>
</dbReference>
<evidence type="ECO:0000313" key="4">
    <source>
        <dbReference type="Proteomes" id="UP001525890"/>
    </source>
</evidence>
<evidence type="ECO:0000259" key="2">
    <source>
        <dbReference type="PROSITE" id="PS50943"/>
    </source>
</evidence>
<comment type="caution">
    <text evidence="3">The sequence shown here is derived from an EMBL/GenBank/DDBJ whole genome shotgun (WGS) entry which is preliminary data.</text>
</comment>
<keyword evidence="4" id="KW-1185">Reference proteome</keyword>
<dbReference type="SMART" id="SM00530">
    <property type="entry name" value="HTH_XRE"/>
    <property type="match status" value="1"/>
</dbReference>
<dbReference type="RefSeq" id="WP_368008973.1">
    <property type="nucleotide sequence ID" value="NZ_JAMXFF010000052.1"/>
</dbReference>
<organism evidence="3 4">
    <name type="scientific">Laspinema palackyanum D2a</name>
    <dbReference type="NCBI Taxonomy" id="2953684"/>
    <lineage>
        <taxon>Bacteria</taxon>
        <taxon>Bacillati</taxon>
        <taxon>Cyanobacteriota</taxon>
        <taxon>Cyanophyceae</taxon>
        <taxon>Oscillatoriophycideae</taxon>
        <taxon>Oscillatoriales</taxon>
        <taxon>Laspinemataceae</taxon>
        <taxon>Laspinema</taxon>
        <taxon>Laspinema palackyanum</taxon>
    </lineage>
</organism>
<dbReference type="Pfam" id="PF01381">
    <property type="entry name" value="HTH_3"/>
    <property type="match status" value="1"/>
</dbReference>
<dbReference type="InterPro" id="IPR010982">
    <property type="entry name" value="Lambda_DNA-bd_dom_sf"/>
</dbReference>
<dbReference type="InterPro" id="IPR050807">
    <property type="entry name" value="TransReg_Diox_bact_type"/>
</dbReference>
<reference evidence="3 4" key="1">
    <citation type="journal article" date="2022" name="Front. Microbiol.">
        <title>High genomic differentiation and limited gene flow indicate recent cryptic speciation within the genus Laspinema (cyanobacteria).</title>
        <authorList>
            <person name="Stanojkovic A."/>
            <person name="Skoupy S."/>
            <person name="Skaloud P."/>
            <person name="Dvorak P."/>
        </authorList>
    </citation>
    <scope>NUCLEOTIDE SEQUENCE [LARGE SCALE GENOMIC DNA]</scope>
    <source>
        <strain evidence="3 4">D2a</strain>
    </source>
</reference>
<proteinExistence type="predicted"/>
<name>A0ABT2N1A7_9CYAN</name>